<reference evidence="13 14" key="1">
    <citation type="submission" date="2015-07" db="EMBL/GenBank/DDBJ databases">
        <authorList>
            <person name="Ju K.-S."/>
            <person name="Doroghazi J.R."/>
            <person name="Metcalf W.W."/>
        </authorList>
    </citation>
    <scope>NUCLEOTIDE SEQUENCE [LARGE SCALE GENOMIC DNA]</scope>
    <source>
        <strain evidence="13 14">NRRL B-3589</strain>
    </source>
</reference>
<keyword evidence="4" id="KW-0808">Transferase</keyword>
<keyword evidence="10" id="KW-0472">Membrane</keyword>
<proteinExistence type="predicted"/>
<comment type="caution">
    <text evidence="13">The sequence shown here is derived from an EMBL/GenBank/DDBJ whole genome shotgun (WGS) entry which is preliminary data.</text>
</comment>
<dbReference type="PANTHER" id="PTHR24421:SF10">
    <property type="entry name" value="NITRATE_NITRITE SENSOR PROTEIN NARQ"/>
    <property type="match status" value="1"/>
</dbReference>
<feature type="transmembrane region" description="Helical" evidence="10">
    <location>
        <begin position="102"/>
        <end position="120"/>
    </location>
</feature>
<evidence type="ECO:0000256" key="5">
    <source>
        <dbReference type="ARBA" id="ARBA00022741"/>
    </source>
</evidence>
<feature type="transmembrane region" description="Helical" evidence="10">
    <location>
        <begin position="67"/>
        <end position="95"/>
    </location>
</feature>
<keyword evidence="3" id="KW-0597">Phosphoprotein</keyword>
<feature type="transmembrane region" description="Helical" evidence="10">
    <location>
        <begin position="43"/>
        <end position="61"/>
    </location>
</feature>
<evidence type="ECO:0000256" key="1">
    <source>
        <dbReference type="ARBA" id="ARBA00000085"/>
    </source>
</evidence>
<keyword evidence="10" id="KW-1133">Transmembrane helix</keyword>
<dbReference type="InterPro" id="IPR055558">
    <property type="entry name" value="DUF7134"/>
</dbReference>
<dbReference type="InterPro" id="IPR011712">
    <property type="entry name" value="Sig_transdc_His_kin_sub3_dim/P"/>
</dbReference>
<accession>A0ABR5ITI0</accession>
<evidence type="ECO:0000313" key="13">
    <source>
        <dbReference type="EMBL" id="KOG63941.1"/>
    </source>
</evidence>
<feature type="non-terminal residue" evidence="13">
    <location>
        <position position="345"/>
    </location>
</feature>
<keyword evidence="8" id="KW-0902">Two-component regulatory system</keyword>
<dbReference type="InterPro" id="IPR036890">
    <property type="entry name" value="HATPase_C_sf"/>
</dbReference>
<evidence type="ECO:0000259" key="12">
    <source>
        <dbReference type="Pfam" id="PF23539"/>
    </source>
</evidence>
<evidence type="ECO:0000256" key="8">
    <source>
        <dbReference type="ARBA" id="ARBA00023012"/>
    </source>
</evidence>
<dbReference type="Pfam" id="PF23539">
    <property type="entry name" value="DUF7134"/>
    <property type="match status" value="1"/>
</dbReference>
<feature type="domain" description="Signal transduction histidine kinase subgroup 3 dimerisation and phosphoacceptor" evidence="11">
    <location>
        <begin position="182"/>
        <end position="247"/>
    </location>
</feature>
<dbReference type="EC" id="2.7.13.3" evidence="2"/>
<keyword evidence="5" id="KW-0547">Nucleotide-binding</keyword>
<organism evidence="13 14">
    <name type="scientific">Streptomyces varsoviensis</name>
    <dbReference type="NCBI Taxonomy" id="67373"/>
    <lineage>
        <taxon>Bacteria</taxon>
        <taxon>Bacillati</taxon>
        <taxon>Actinomycetota</taxon>
        <taxon>Actinomycetes</taxon>
        <taxon>Kitasatosporales</taxon>
        <taxon>Streptomycetaceae</taxon>
        <taxon>Streptomyces</taxon>
    </lineage>
</organism>
<feature type="transmembrane region" description="Helical" evidence="10">
    <location>
        <begin position="126"/>
        <end position="148"/>
    </location>
</feature>
<sequence>MNSSSGARTARDWTVDIACFLLAAAFILFTVDSAARAPGTTHGVFVADQVVGALSCAALWLRRRWPVPLAAVLVGLSAVSQFVPGAAAVALFTVAVHRPFRATAWLGGLAVATTLVYPLVRPDPDLSFGAAVLVGSMLYLAVIGWGMFVRSRRQLLLSLRERALRAEAEAGLRAERAQRLTRERIAREMHDVLAHRLSLLSVHAGALEYRPDAPPEQIAVAAGVIRSSAHQALEDLREVIGVLRAPDDAEADADGEGAGGGSRPQPTLADVPRLVAEARLVGTEVSYASVAEAGGGMGADQAEGAAASVPAATGRTAYRIVQEGLTNARKHAPDAPVEVRITGAA</sequence>
<dbReference type="EMBL" id="LGUT01004077">
    <property type="protein sequence ID" value="KOG63941.1"/>
    <property type="molecule type" value="Genomic_DNA"/>
</dbReference>
<evidence type="ECO:0000259" key="11">
    <source>
        <dbReference type="Pfam" id="PF07730"/>
    </source>
</evidence>
<dbReference type="PANTHER" id="PTHR24421">
    <property type="entry name" value="NITRATE/NITRITE SENSOR PROTEIN NARX-RELATED"/>
    <property type="match status" value="1"/>
</dbReference>
<keyword evidence="14" id="KW-1185">Reference proteome</keyword>
<dbReference type="GO" id="GO:0016301">
    <property type="term" value="F:kinase activity"/>
    <property type="evidence" value="ECO:0007669"/>
    <property type="project" value="UniProtKB-KW"/>
</dbReference>
<evidence type="ECO:0000256" key="6">
    <source>
        <dbReference type="ARBA" id="ARBA00022777"/>
    </source>
</evidence>
<keyword evidence="10" id="KW-0812">Transmembrane</keyword>
<keyword evidence="7" id="KW-0067">ATP-binding</keyword>
<evidence type="ECO:0000256" key="2">
    <source>
        <dbReference type="ARBA" id="ARBA00012438"/>
    </source>
</evidence>
<dbReference type="Proteomes" id="UP000037020">
    <property type="component" value="Unassembled WGS sequence"/>
</dbReference>
<protein>
    <recommendedName>
        <fullName evidence="2">histidine kinase</fullName>
        <ecNumber evidence="2">2.7.13.3</ecNumber>
    </recommendedName>
</protein>
<feature type="transmembrane region" description="Helical" evidence="10">
    <location>
        <begin position="13"/>
        <end position="31"/>
    </location>
</feature>
<dbReference type="InterPro" id="IPR050482">
    <property type="entry name" value="Sensor_HK_TwoCompSys"/>
</dbReference>
<evidence type="ECO:0000256" key="9">
    <source>
        <dbReference type="SAM" id="MobiDB-lite"/>
    </source>
</evidence>
<feature type="domain" description="DUF7134" evidence="12">
    <location>
        <begin position="11"/>
        <end position="153"/>
    </location>
</feature>
<evidence type="ECO:0000313" key="14">
    <source>
        <dbReference type="Proteomes" id="UP000037020"/>
    </source>
</evidence>
<dbReference type="Gene3D" id="1.20.5.1930">
    <property type="match status" value="1"/>
</dbReference>
<name>A0ABR5ITI0_9ACTN</name>
<dbReference type="Gene3D" id="3.30.565.10">
    <property type="entry name" value="Histidine kinase-like ATPase, C-terminal domain"/>
    <property type="match status" value="1"/>
</dbReference>
<feature type="region of interest" description="Disordered" evidence="9">
    <location>
        <begin position="249"/>
        <end position="268"/>
    </location>
</feature>
<dbReference type="Pfam" id="PF07730">
    <property type="entry name" value="HisKA_3"/>
    <property type="match status" value="1"/>
</dbReference>
<evidence type="ECO:0000256" key="3">
    <source>
        <dbReference type="ARBA" id="ARBA00022553"/>
    </source>
</evidence>
<evidence type="ECO:0000256" key="7">
    <source>
        <dbReference type="ARBA" id="ARBA00022840"/>
    </source>
</evidence>
<keyword evidence="6 13" id="KW-0418">Kinase</keyword>
<comment type="catalytic activity">
    <reaction evidence="1">
        <text>ATP + protein L-histidine = ADP + protein N-phospho-L-histidine.</text>
        <dbReference type="EC" id="2.7.13.3"/>
    </reaction>
</comment>
<gene>
    <name evidence="13" type="ORF">ADK38_42110</name>
</gene>
<evidence type="ECO:0000256" key="4">
    <source>
        <dbReference type="ARBA" id="ARBA00022679"/>
    </source>
</evidence>
<evidence type="ECO:0000256" key="10">
    <source>
        <dbReference type="SAM" id="Phobius"/>
    </source>
</evidence>